<evidence type="ECO:0000256" key="1">
    <source>
        <dbReference type="SAM" id="MobiDB-lite"/>
    </source>
</evidence>
<dbReference type="Gene3D" id="1.10.287.1080">
    <property type="entry name" value="MazG-like"/>
    <property type="match status" value="1"/>
</dbReference>
<dbReference type="SUPFAM" id="SSF101386">
    <property type="entry name" value="all-alpha NTP pyrophosphatases"/>
    <property type="match status" value="1"/>
</dbReference>
<organism evidence="2 3">
    <name type="scientific">Demequina muriae</name>
    <dbReference type="NCBI Taxonomy" id="3051664"/>
    <lineage>
        <taxon>Bacteria</taxon>
        <taxon>Bacillati</taxon>
        <taxon>Actinomycetota</taxon>
        <taxon>Actinomycetes</taxon>
        <taxon>Micrococcales</taxon>
        <taxon>Demequinaceae</taxon>
        <taxon>Demequina</taxon>
    </lineage>
</organism>
<evidence type="ECO:0000313" key="3">
    <source>
        <dbReference type="Proteomes" id="UP001172708"/>
    </source>
</evidence>
<dbReference type="Proteomes" id="UP001172708">
    <property type="component" value="Unassembled WGS sequence"/>
</dbReference>
<dbReference type="CDD" id="cd11537">
    <property type="entry name" value="NTP-PPase_RS21-C6_like"/>
    <property type="match status" value="1"/>
</dbReference>
<dbReference type="Pfam" id="PF12643">
    <property type="entry name" value="MazG-like"/>
    <property type="match status" value="1"/>
</dbReference>
<gene>
    <name evidence="2" type="ORF">QQX02_02050</name>
</gene>
<accession>A0ABT8GEE4</accession>
<dbReference type="PANTHER" id="PTHR14552:SF21">
    <property type="entry name" value="DCTP PYROPHOSPHATASE 1"/>
    <property type="match status" value="1"/>
</dbReference>
<keyword evidence="3" id="KW-1185">Reference proteome</keyword>
<feature type="region of interest" description="Disordered" evidence="1">
    <location>
        <begin position="100"/>
        <end position="119"/>
    </location>
</feature>
<dbReference type="RefSeq" id="WP_301140899.1">
    <property type="nucleotide sequence ID" value="NZ_JAUHQA010000001.1"/>
</dbReference>
<dbReference type="PIRSF" id="PIRSF029826">
    <property type="entry name" value="UCP029826_pph"/>
    <property type="match status" value="1"/>
</dbReference>
<protein>
    <submittedName>
        <fullName evidence="2">Nucleotide pyrophosphohydrolase</fullName>
    </submittedName>
</protein>
<comment type="caution">
    <text evidence="2">The sequence shown here is derived from an EMBL/GenBank/DDBJ whole genome shotgun (WGS) entry which is preliminary data.</text>
</comment>
<dbReference type="PANTHER" id="PTHR14552">
    <property type="match status" value="1"/>
</dbReference>
<dbReference type="EMBL" id="JAUHQA010000001">
    <property type="protein sequence ID" value="MDN4479709.1"/>
    <property type="molecule type" value="Genomic_DNA"/>
</dbReference>
<reference evidence="2" key="1">
    <citation type="submission" date="2023-06" db="EMBL/GenBank/DDBJ databases">
        <title>Egi l300058.</title>
        <authorList>
            <person name="Gao L."/>
            <person name="Fang B.-Z."/>
            <person name="Li W.-J."/>
        </authorList>
    </citation>
    <scope>NUCLEOTIDE SEQUENCE</scope>
    <source>
        <strain evidence="2">EGI L300058</strain>
    </source>
</reference>
<evidence type="ECO:0000313" key="2">
    <source>
        <dbReference type="EMBL" id="MDN4479709.1"/>
    </source>
</evidence>
<name>A0ABT8GEE4_9MICO</name>
<sequence>MTDANDSISALTEDIREFARERDWEQFHDPKSLILALVGEVGELAELFQWVPAADAVTEFAEPARKQRAEEEMADVLTYLVRLADVLGIDLASATARKMESSRRRFEPKDVRGEAPIKR</sequence>
<dbReference type="InterPro" id="IPR025984">
    <property type="entry name" value="DCTPP"/>
</dbReference>
<proteinExistence type="predicted"/>